<evidence type="ECO:0000256" key="1">
    <source>
        <dbReference type="ARBA" id="ARBA00007430"/>
    </source>
</evidence>
<gene>
    <name evidence="3" type="ORF">MM415B00972_0005</name>
</gene>
<organism evidence="3">
    <name type="scientific">viral metagenome</name>
    <dbReference type="NCBI Taxonomy" id="1070528"/>
    <lineage>
        <taxon>unclassified sequences</taxon>
        <taxon>metagenomes</taxon>
        <taxon>organismal metagenomes</taxon>
    </lineage>
</organism>
<reference evidence="3" key="1">
    <citation type="submission" date="2020-03" db="EMBL/GenBank/DDBJ databases">
        <title>The deep terrestrial virosphere.</title>
        <authorList>
            <person name="Holmfeldt K."/>
            <person name="Nilsson E."/>
            <person name="Simone D."/>
            <person name="Lopez-Fernandez M."/>
            <person name="Wu X."/>
            <person name="de Brujin I."/>
            <person name="Lundin D."/>
            <person name="Andersson A."/>
            <person name="Bertilsson S."/>
            <person name="Dopson M."/>
        </authorList>
    </citation>
    <scope>NUCLEOTIDE SEQUENCE</scope>
    <source>
        <strain evidence="3">MM415B00972</strain>
    </source>
</reference>
<protein>
    <submittedName>
        <fullName evidence="3">Putative polysaccharide biosynthesis protein</fullName>
    </submittedName>
</protein>
<evidence type="ECO:0000259" key="2">
    <source>
        <dbReference type="Pfam" id="PF02719"/>
    </source>
</evidence>
<dbReference type="SUPFAM" id="SSF51735">
    <property type="entry name" value="NAD(P)-binding Rossmann-fold domains"/>
    <property type="match status" value="1"/>
</dbReference>
<sequence length="311" mass="35458">MEVLITGGTGSFGQAMTLKLLKDDFWERIAIYSRDEFKQHQMIQQFGEFPIGGRLRFFVGDVRDLRNLRRAMKGIDVVIHAAALKQIPSCEYNPWEAVQTNIQGSWNVINASIENGVRKVIILSSDKAVNPINCYGATKLVAEKLFINSNTLGRKITRFSVIRYGNVLASRGSVLQMFSEQARDGALKVTDKRMTRFWWSLREVVDFTTRVMEWMRGGEIFIPKLQSASIVDLARSVSDSVPVEETGIRAGEKIHECLIAPDEIRRTSDMGWAYIIKPDNPFFEYMGKEDCLVPIDFSYTSDNPDFCRKEF</sequence>
<evidence type="ECO:0000313" key="3">
    <source>
        <dbReference type="EMBL" id="QJA61208.1"/>
    </source>
</evidence>
<dbReference type="InterPro" id="IPR036291">
    <property type="entry name" value="NAD(P)-bd_dom_sf"/>
</dbReference>
<feature type="domain" description="Polysaccharide biosynthesis protein CapD-like" evidence="2">
    <location>
        <begin position="3"/>
        <end position="277"/>
    </location>
</feature>
<proteinExistence type="inferred from homology"/>
<dbReference type="PANTHER" id="PTHR43318">
    <property type="entry name" value="UDP-N-ACETYLGLUCOSAMINE 4,6-DEHYDRATASE"/>
    <property type="match status" value="1"/>
</dbReference>
<dbReference type="InterPro" id="IPR003869">
    <property type="entry name" value="Polysac_CapD-like"/>
</dbReference>
<accession>A0A6M3IVC6</accession>
<dbReference type="CDD" id="cd05237">
    <property type="entry name" value="UDP_invert_4-6DH_SDR_e"/>
    <property type="match status" value="1"/>
</dbReference>
<dbReference type="Gene3D" id="3.40.50.720">
    <property type="entry name" value="NAD(P)-binding Rossmann-like Domain"/>
    <property type="match status" value="1"/>
</dbReference>
<comment type="similarity">
    <text evidence="1">Belongs to the polysaccharide synthase family.</text>
</comment>
<dbReference type="InterPro" id="IPR051203">
    <property type="entry name" value="Polysaccharide_Synthase-Rel"/>
</dbReference>
<dbReference type="EMBL" id="MT141434">
    <property type="protein sequence ID" value="QJA61208.1"/>
    <property type="molecule type" value="Genomic_DNA"/>
</dbReference>
<dbReference type="AlphaFoldDB" id="A0A6M3IVC6"/>
<dbReference type="Pfam" id="PF02719">
    <property type="entry name" value="Polysacc_synt_2"/>
    <property type="match status" value="1"/>
</dbReference>
<dbReference type="PANTHER" id="PTHR43318:SF2">
    <property type="entry name" value="UDP-N-ACETYLGLUCOSAMINE 4,6-DEHYDRATASE (INVERTING)"/>
    <property type="match status" value="1"/>
</dbReference>
<name>A0A6M3IVC6_9ZZZZ</name>